<evidence type="ECO:0000313" key="1">
    <source>
        <dbReference type="EMBL" id="TGL58277.1"/>
    </source>
</evidence>
<protein>
    <submittedName>
        <fullName evidence="1">Uncharacterized protein</fullName>
    </submittedName>
</protein>
<dbReference type="AlphaFoldDB" id="A0A4R9JYF3"/>
<dbReference type="OrthoDB" id="5511471at2"/>
<keyword evidence="2" id="KW-1185">Reference proteome</keyword>
<name>A0A4R9JYF3_9LEPT</name>
<dbReference type="Proteomes" id="UP000297693">
    <property type="component" value="Unassembled WGS sequence"/>
</dbReference>
<dbReference type="EMBL" id="RQGD01000034">
    <property type="protein sequence ID" value="TGL58277.1"/>
    <property type="molecule type" value="Genomic_DNA"/>
</dbReference>
<comment type="caution">
    <text evidence="1">The sequence shown here is derived from an EMBL/GenBank/DDBJ whole genome shotgun (WGS) entry which is preliminary data.</text>
</comment>
<proteinExistence type="predicted"/>
<accession>A0A4R9JYF3</accession>
<gene>
    <name evidence="1" type="ORF">EHQ58_11615</name>
</gene>
<reference evidence="1" key="1">
    <citation type="journal article" date="2019" name="PLoS Negl. Trop. Dis.">
        <title>Revisiting the worldwide diversity of Leptospira species in the environment.</title>
        <authorList>
            <person name="Vincent A.T."/>
            <person name="Schiettekatte O."/>
            <person name="Bourhy P."/>
            <person name="Veyrier F.J."/>
            <person name="Picardeau M."/>
        </authorList>
    </citation>
    <scope>NUCLEOTIDE SEQUENCE [LARGE SCALE GENOMIC DNA]</scope>
    <source>
        <strain evidence="1">201702476</strain>
    </source>
</reference>
<organism evidence="1 2">
    <name type="scientific">Leptospira ognonensis</name>
    <dbReference type="NCBI Taxonomy" id="2484945"/>
    <lineage>
        <taxon>Bacteria</taxon>
        <taxon>Pseudomonadati</taxon>
        <taxon>Spirochaetota</taxon>
        <taxon>Spirochaetia</taxon>
        <taxon>Leptospirales</taxon>
        <taxon>Leptospiraceae</taxon>
        <taxon>Leptospira</taxon>
    </lineage>
</organism>
<dbReference type="Gene3D" id="3.90.1720.10">
    <property type="entry name" value="endopeptidase domain like (from Nostoc punctiforme)"/>
    <property type="match status" value="1"/>
</dbReference>
<evidence type="ECO:0000313" key="2">
    <source>
        <dbReference type="Proteomes" id="UP000297693"/>
    </source>
</evidence>
<dbReference type="InterPro" id="IPR032315">
    <property type="entry name" value="DUF4846"/>
</dbReference>
<sequence>MILFLISPILYSSPSKISSLPLPLDYVRVPYADTSFSGYVQKLSLKSENKVYSYKREDLSHWYESLGVIDKPLLYTDDLEQCADFTMRLWADFHKENNLLSELYLFQYSGKKAFYKSSGKTFPQFLRNAFANSNSHSIKMGGREVKVTELRPGDLFVQNENGGIGHVSIILDHVKSEGREDLFLIGFSFMPAQEMHIEKAPDNRGKSGWFSYRGFIAHLAEKYPYGKPVLRRF</sequence>
<dbReference type="Pfam" id="PF16138">
    <property type="entry name" value="DUF4846"/>
    <property type="match status" value="1"/>
</dbReference>